<dbReference type="Proteomes" id="UP000078595">
    <property type="component" value="Chromosome 7"/>
</dbReference>
<dbReference type="GeneID" id="90830139"/>
<dbReference type="EMBL" id="CP144536">
    <property type="protein sequence ID" value="WWC63479.1"/>
    <property type="molecule type" value="Genomic_DNA"/>
</dbReference>
<name>A0AAJ8KSF7_9TREE</name>
<reference evidence="2" key="2">
    <citation type="submission" date="2024-02" db="EMBL/GenBank/DDBJ databases">
        <title>Comparative genomics of Cryptococcus and Kwoniella reveals pathogenesis evolution and contrasting modes of karyotype evolution via chromosome fusion or intercentromeric recombination.</title>
        <authorList>
            <person name="Coelho M.A."/>
            <person name="David-Palma M."/>
            <person name="Shea T."/>
            <person name="Bowers K."/>
            <person name="McGinley-Smith S."/>
            <person name="Mohammad A.W."/>
            <person name="Gnirke A."/>
            <person name="Yurkov A.M."/>
            <person name="Nowrousian M."/>
            <person name="Sun S."/>
            <person name="Cuomo C.A."/>
            <person name="Heitman J."/>
        </authorList>
    </citation>
    <scope>NUCLEOTIDE SEQUENCE</scope>
    <source>
        <strain evidence="2">CBS 10117</strain>
    </source>
</reference>
<reference evidence="2" key="1">
    <citation type="submission" date="2013-07" db="EMBL/GenBank/DDBJ databases">
        <authorList>
            <consortium name="The Broad Institute Genome Sequencing Platform"/>
            <person name="Cuomo C."/>
            <person name="Litvintseva A."/>
            <person name="Chen Y."/>
            <person name="Heitman J."/>
            <person name="Sun S."/>
            <person name="Springer D."/>
            <person name="Dromer F."/>
            <person name="Young S.K."/>
            <person name="Zeng Q."/>
            <person name="Gargeya S."/>
            <person name="Fitzgerald M."/>
            <person name="Abouelleil A."/>
            <person name="Alvarado L."/>
            <person name="Berlin A.M."/>
            <person name="Chapman S.B."/>
            <person name="Dewar J."/>
            <person name="Goldberg J."/>
            <person name="Griggs A."/>
            <person name="Gujja S."/>
            <person name="Hansen M."/>
            <person name="Howarth C."/>
            <person name="Imamovic A."/>
            <person name="Larimer J."/>
            <person name="McCowan C."/>
            <person name="Murphy C."/>
            <person name="Pearson M."/>
            <person name="Priest M."/>
            <person name="Roberts A."/>
            <person name="Saif S."/>
            <person name="Shea T."/>
            <person name="Sykes S."/>
            <person name="Wortman J."/>
            <person name="Nusbaum C."/>
            <person name="Birren B."/>
        </authorList>
    </citation>
    <scope>NUCLEOTIDE SEQUENCE</scope>
    <source>
        <strain evidence="2">CBS 10117</strain>
    </source>
</reference>
<organism evidence="2 3">
    <name type="scientific">Kwoniella dejecticola CBS 10117</name>
    <dbReference type="NCBI Taxonomy" id="1296121"/>
    <lineage>
        <taxon>Eukaryota</taxon>
        <taxon>Fungi</taxon>
        <taxon>Dikarya</taxon>
        <taxon>Basidiomycota</taxon>
        <taxon>Agaricomycotina</taxon>
        <taxon>Tremellomycetes</taxon>
        <taxon>Tremellales</taxon>
        <taxon>Cryptococcaceae</taxon>
        <taxon>Kwoniella</taxon>
    </lineage>
</organism>
<evidence type="ECO:0000256" key="1">
    <source>
        <dbReference type="SAM" id="MobiDB-lite"/>
    </source>
</evidence>
<accession>A0AAJ8KSF7</accession>
<dbReference type="AlphaFoldDB" id="A0AAJ8KSF7"/>
<sequence>MIKEIKLPCFSLKSIKTPSFSNLKSLKPPAPIRVDPDVHLVQTPLSPASPSSTSSNTSSGSNTQEEIKRVDQEIWQPSNAQHQACVYRALGEGMEPSAKGQILFGIYEDLEDLQTSSEIKLTVQEIIRIGKKMVDSTHQSISIRKIPLDNGKHFDYRSEEIHLAKQPGK</sequence>
<evidence type="ECO:0000313" key="2">
    <source>
        <dbReference type="EMBL" id="WWC63479.1"/>
    </source>
</evidence>
<keyword evidence="3" id="KW-1185">Reference proteome</keyword>
<gene>
    <name evidence="2" type="ORF">I303_106082</name>
</gene>
<dbReference type="RefSeq" id="XP_065825381.1">
    <property type="nucleotide sequence ID" value="XM_065969309.1"/>
</dbReference>
<feature type="compositionally biased region" description="Low complexity" evidence="1">
    <location>
        <begin position="43"/>
        <end position="61"/>
    </location>
</feature>
<evidence type="ECO:0000313" key="3">
    <source>
        <dbReference type="Proteomes" id="UP000078595"/>
    </source>
</evidence>
<proteinExistence type="predicted"/>
<feature type="region of interest" description="Disordered" evidence="1">
    <location>
        <begin position="33"/>
        <end position="76"/>
    </location>
</feature>
<dbReference type="KEGG" id="kdj:90830139"/>
<protein>
    <submittedName>
        <fullName evidence="2">Uncharacterized protein</fullName>
    </submittedName>
</protein>